<keyword evidence="1" id="KW-0378">Hydrolase</keyword>
<protein>
    <submittedName>
        <fullName evidence="1">1,6-anhydro-N-acetylmuramyl-L-alanine amidase AmpD</fullName>
        <ecNumber evidence="1">3.5.1.28</ecNumber>
    </submittedName>
</protein>
<sequence length="758" mass="82317">MTLPDPSAAARLLIVDDEPDLCALYEMTLRREGYAVDTAGSVTAAWSRLQAARYDLLITDMRLPDGLGLDLLQRLQRDGRQEKTMVITAYGSPQNAVEVLRAGAYDYLTKPVDLKDLRRIVRGALTGVPPASAPSSTAGAATTPATSPSVTAAAPALRSQPRPAAPAPSTAAARPATAPVQPGGDALDSQGLPLQDDWLGPRDDPPELRHMVGDSTSMRQVRARMAKVARSMAPVLIHGESGTGKELVARGIHQLSDRRAGPFIAVNCGAIPENLLEAEFFGYRKGAFTGAQQDRGGFFQAARDGTLFLDEIGELPLSMQSKLLRAIQERKVRPLGDTQETWVDVRIVSATHRTLGQEVIEGRFRQDLYYRLNVIDIIVPPLRERRDDIPLLARALLTRIAGETGSNGEDMPTLSPGAIAALQAHSFEGNVRELENCLQRALALRSGAVITEFDLGLDLPDSEPASPPLSPQPPPPAASAPVSAPAPVARSPDDALPVDLPTDLQAYLDDIERQVLRRALQVYGMNRTAAGQHLGLSLRQMRYRMSRLGLDADSVLAQDRPPQEWRNGWWTPARAIPSPNFGPRPAGGQIDLAVIHSISLPPGEYGGPYIAQLFTNQLNPDAHPYFGPLRNLQVSAHFVIRRDGQALQFVSVNDRAWHAGASHWQGRDNCNDHSIGIEMEGLEGELFEPVQYEVLVRLLLAINRQWPLESLAGHEHIAPGRKLDPGPGFDWHGLHQALGWEVRRFASLAPARAPLAGA</sequence>
<reference evidence="1" key="1">
    <citation type="submission" date="2023-10" db="EMBL/GenBank/DDBJ databases">
        <title>Amphibacter perezi, gen. nov., sp. nov. a novel taxa of the family Comamonadaceae, class Betaproteobacteria isolated from the skin microbiota of Pelophylax perezi from different populations.</title>
        <authorList>
            <person name="Costa S."/>
            <person name="Proenca D.N."/>
            <person name="Lopes I."/>
            <person name="Morais P.V."/>
        </authorList>
    </citation>
    <scope>NUCLEOTIDE SEQUENCE</scope>
    <source>
        <strain evidence="1">SL12-8</strain>
    </source>
</reference>
<name>A0ACC6P3Y4_9BURK</name>
<accession>A0ACC6P3Y4</accession>
<dbReference type="EC" id="3.5.1.28" evidence="1"/>
<organism evidence="1 2">
    <name type="scientific">Amphibiibacter pelophylacis</name>
    <dbReference type="NCBI Taxonomy" id="1799477"/>
    <lineage>
        <taxon>Bacteria</taxon>
        <taxon>Pseudomonadati</taxon>
        <taxon>Pseudomonadota</taxon>
        <taxon>Betaproteobacteria</taxon>
        <taxon>Burkholderiales</taxon>
        <taxon>Sphaerotilaceae</taxon>
        <taxon>Amphibiibacter</taxon>
    </lineage>
</organism>
<dbReference type="EMBL" id="JAWDIE010000012">
    <property type="protein sequence ID" value="MEJ7138544.1"/>
    <property type="molecule type" value="Genomic_DNA"/>
</dbReference>
<proteinExistence type="predicted"/>
<evidence type="ECO:0000313" key="1">
    <source>
        <dbReference type="EMBL" id="MEJ7138544.1"/>
    </source>
</evidence>
<evidence type="ECO:0000313" key="2">
    <source>
        <dbReference type="Proteomes" id="UP001364695"/>
    </source>
</evidence>
<keyword evidence="2" id="KW-1185">Reference proteome</keyword>
<comment type="caution">
    <text evidence="1">The sequence shown here is derived from an EMBL/GenBank/DDBJ whole genome shotgun (WGS) entry which is preliminary data.</text>
</comment>
<gene>
    <name evidence="1" type="primary">ampD</name>
    <name evidence="1" type="ORF">RV045_08895</name>
</gene>
<dbReference type="Proteomes" id="UP001364695">
    <property type="component" value="Unassembled WGS sequence"/>
</dbReference>